<dbReference type="InterPro" id="IPR013766">
    <property type="entry name" value="Thioredoxin_domain"/>
</dbReference>
<evidence type="ECO:0000313" key="8">
    <source>
        <dbReference type="EMBL" id="QTD47928.1"/>
    </source>
</evidence>
<dbReference type="InterPro" id="IPR036249">
    <property type="entry name" value="Thioredoxin-like_sf"/>
</dbReference>
<feature type="disulfide bond" description="Redox-active" evidence="4">
    <location>
        <begin position="77"/>
        <end position="81"/>
    </location>
</feature>
<sequence length="269" mass="29916">MRLFFVFALLACLVWSEPATAQLDTKPLIEDVGVDEQLGEHVNLSLTLTDQHGKQVRLSEYFGDGKPVVLAPVYYSCPQLCTLVLNGVRDLIDDLPLELGEDYRVINVSFDPENTPELAASKAANYYQSTKNPTTSAENWHFLTGEAPAVENLMNQIGFRYKKVDDQYSHTSVIVLLSPKGVITRYVYGVTYPAKDVRLGLVEAAEGKVGSTIDKVLIYCFKYDPKAGKYVKDAMNMLRAGGVLTLLVMLVAGFFLWRSELFNRTEAGT</sequence>
<organism evidence="8 9">
    <name type="scientific">Sulfidibacter corallicola</name>
    <dbReference type="NCBI Taxonomy" id="2818388"/>
    <lineage>
        <taxon>Bacteria</taxon>
        <taxon>Pseudomonadati</taxon>
        <taxon>Acidobacteriota</taxon>
        <taxon>Holophagae</taxon>
        <taxon>Acanthopleuribacterales</taxon>
        <taxon>Acanthopleuribacteraceae</taxon>
        <taxon>Sulfidibacter</taxon>
    </lineage>
</organism>
<dbReference type="Proteomes" id="UP000663929">
    <property type="component" value="Chromosome"/>
</dbReference>
<dbReference type="Gene3D" id="3.40.30.10">
    <property type="entry name" value="Glutaredoxin"/>
    <property type="match status" value="1"/>
</dbReference>
<dbReference type="Pfam" id="PF02630">
    <property type="entry name" value="SCO1-SenC"/>
    <property type="match status" value="1"/>
</dbReference>
<feature type="binding site" evidence="3">
    <location>
        <position position="77"/>
    </location>
    <ligand>
        <name>Cu cation</name>
        <dbReference type="ChEBI" id="CHEBI:23378"/>
    </ligand>
</feature>
<keyword evidence="4" id="KW-1015">Disulfide bond</keyword>
<feature type="binding site" evidence="3">
    <location>
        <position position="170"/>
    </location>
    <ligand>
        <name>Cu cation</name>
        <dbReference type="ChEBI" id="CHEBI:23378"/>
    </ligand>
</feature>
<dbReference type="PANTHER" id="PTHR12151:SF8">
    <property type="entry name" value="THIOREDOXIN DOMAIN-CONTAINING PROTEIN"/>
    <property type="match status" value="1"/>
</dbReference>
<dbReference type="AlphaFoldDB" id="A0A8A4TGS5"/>
<feature type="chain" id="PRO_5035228352" evidence="6">
    <location>
        <begin position="22"/>
        <end position="269"/>
    </location>
</feature>
<dbReference type="PROSITE" id="PS51352">
    <property type="entry name" value="THIOREDOXIN_2"/>
    <property type="match status" value="1"/>
</dbReference>
<evidence type="ECO:0000256" key="5">
    <source>
        <dbReference type="SAM" id="Phobius"/>
    </source>
</evidence>
<feature type="transmembrane region" description="Helical" evidence="5">
    <location>
        <begin position="237"/>
        <end position="257"/>
    </location>
</feature>
<dbReference type="InterPro" id="IPR003782">
    <property type="entry name" value="SCO1/SenC"/>
</dbReference>
<feature type="domain" description="Thioredoxin" evidence="7">
    <location>
        <begin position="37"/>
        <end position="207"/>
    </location>
</feature>
<dbReference type="SUPFAM" id="SSF52833">
    <property type="entry name" value="Thioredoxin-like"/>
    <property type="match status" value="1"/>
</dbReference>
<evidence type="ECO:0000256" key="6">
    <source>
        <dbReference type="SAM" id="SignalP"/>
    </source>
</evidence>
<evidence type="ECO:0000256" key="2">
    <source>
        <dbReference type="ARBA" id="ARBA00023008"/>
    </source>
</evidence>
<feature type="binding site" evidence="3">
    <location>
        <position position="81"/>
    </location>
    <ligand>
        <name>Cu cation</name>
        <dbReference type="ChEBI" id="CHEBI:23378"/>
    </ligand>
</feature>
<protein>
    <submittedName>
        <fullName evidence="8">SCO family protein</fullName>
    </submittedName>
</protein>
<accession>A0A8A4TGS5</accession>
<gene>
    <name evidence="8" type="ORF">J3U87_20270</name>
</gene>
<keyword evidence="5" id="KW-0472">Membrane</keyword>
<keyword evidence="2 3" id="KW-0186">Copper</keyword>
<keyword evidence="5" id="KW-1133">Transmembrane helix</keyword>
<feature type="signal peptide" evidence="6">
    <location>
        <begin position="1"/>
        <end position="21"/>
    </location>
</feature>
<keyword evidence="3" id="KW-0479">Metal-binding</keyword>
<name>A0A8A4TGS5_SULCO</name>
<dbReference type="RefSeq" id="WP_237377593.1">
    <property type="nucleotide sequence ID" value="NZ_CP071793.1"/>
</dbReference>
<evidence type="ECO:0000259" key="7">
    <source>
        <dbReference type="PROSITE" id="PS51352"/>
    </source>
</evidence>
<evidence type="ECO:0000313" key="9">
    <source>
        <dbReference type="Proteomes" id="UP000663929"/>
    </source>
</evidence>
<evidence type="ECO:0000256" key="3">
    <source>
        <dbReference type="PIRSR" id="PIRSR603782-1"/>
    </source>
</evidence>
<keyword evidence="5" id="KW-0812">Transmembrane</keyword>
<keyword evidence="6" id="KW-0732">Signal</keyword>
<dbReference type="GO" id="GO:0046872">
    <property type="term" value="F:metal ion binding"/>
    <property type="evidence" value="ECO:0007669"/>
    <property type="project" value="UniProtKB-KW"/>
</dbReference>
<dbReference type="KEGG" id="scor:J3U87_20270"/>
<comment type="similarity">
    <text evidence="1">Belongs to the SCO1/2 family.</text>
</comment>
<dbReference type="CDD" id="cd02968">
    <property type="entry name" value="SCO"/>
    <property type="match status" value="1"/>
</dbReference>
<keyword evidence="9" id="KW-1185">Reference proteome</keyword>
<proteinExistence type="inferred from homology"/>
<dbReference type="EMBL" id="CP071793">
    <property type="protein sequence ID" value="QTD47928.1"/>
    <property type="molecule type" value="Genomic_DNA"/>
</dbReference>
<reference evidence="8" key="1">
    <citation type="submission" date="2021-03" db="EMBL/GenBank/DDBJ databases">
        <title>Acanthopleuribacteraceae sp. M133.</title>
        <authorList>
            <person name="Wang G."/>
        </authorList>
    </citation>
    <scope>NUCLEOTIDE SEQUENCE</scope>
    <source>
        <strain evidence="8">M133</strain>
    </source>
</reference>
<evidence type="ECO:0000256" key="1">
    <source>
        <dbReference type="ARBA" id="ARBA00010996"/>
    </source>
</evidence>
<evidence type="ECO:0000256" key="4">
    <source>
        <dbReference type="PIRSR" id="PIRSR603782-2"/>
    </source>
</evidence>
<dbReference type="PANTHER" id="PTHR12151">
    <property type="entry name" value="ELECTRON TRANSPORT PROTIN SCO1/SENC FAMILY MEMBER"/>
    <property type="match status" value="1"/>
</dbReference>